<feature type="domain" description="Glycosyl transferase family 1" evidence="1">
    <location>
        <begin position="188"/>
        <end position="344"/>
    </location>
</feature>
<dbReference type="EMBL" id="JAAVJS010000007">
    <property type="protein sequence ID" value="NJX15160.1"/>
    <property type="molecule type" value="Genomic_DNA"/>
</dbReference>
<dbReference type="Gene3D" id="3.40.50.2000">
    <property type="entry name" value="Glycogen Phosphorylase B"/>
    <property type="match status" value="2"/>
</dbReference>
<dbReference type="Proteomes" id="UP000760545">
    <property type="component" value="Unassembled WGS sequence"/>
</dbReference>
<reference evidence="3 4" key="1">
    <citation type="submission" date="2020-03" db="EMBL/GenBank/DDBJ databases">
        <title>Tamlana sp. nov, isolated from XXX.</title>
        <authorList>
            <person name="Cao W.R."/>
        </authorList>
    </citation>
    <scope>NUCLEOTIDE SEQUENCE [LARGE SCALE GENOMIC DNA]</scope>
    <source>
        <strain evidence="3 4">HST1-43</strain>
    </source>
</reference>
<name>A0ABX1D9W6_9FLAO</name>
<protein>
    <submittedName>
        <fullName evidence="3">Glycosyltransferase family 1 protein</fullName>
    </submittedName>
</protein>
<comment type="caution">
    <text evidence="3">The sequence shown here is derived from an EMBL/GenBank/DDBJ whole genome shotgun (WGS) entry which is preliminary data.</text>
</comment>
<gene>
    <name evidence="3" type="ORF">HC176_06625</name>
</gene>
<proteinExistence type="predicted"/>
<organism evidence="3 4">
    <name type="scientific">Tamlana crocina</name>
    <dbReference type="NCBI Taxonomy" id="393006"/>
    <lineage>
        <taxon>Bacteria</taxon>
        <taxon>Pseudomonadati</taxon>
        <taxon>Bacteroidota</taxon>
        <taxon>Flavobacteriia</taxon>
        <taxon>Flavobacteriales</taxon>
        <taxon>Flavobacteriaceae</taxon>
        <taxon>Tamlana</taxon>
    </lineage>
</organism>
<evidence type="ECO:0000259" key="1">
    <source>
        <dbReference type="Pfam" id="PF00534"/>
    </source>
</evidence>
<dbReference type="InterPro" id="IPR028098">
    <property type="entry name" value="Glyco_trans_4-like_N"/>
</dbReference>
<dbReference type="RefSeq" id="WP_167917406.1">
    <property type="nucleotide sequence ID" value="NZ_JAAVJS010000007.1"/>
</dbReference>
<keyword evidence="4" id="KW-1185">Reference proteome</keyword>
<accession>A0ABX1D9W6</accession>
<feature type="domain" description="Glycosyltransferase subfamily 4-like N-terminal" evidence="2">
    <location>
        <begin position="15"/>
        <end position="174"/>
    </location>
</feature>
<dbReference type="InterPro" id="IPR001296">
    <property type="entry name" value="Glyco_trans_1"/>
</dbReference>
<evidence type="ECO:0000313" key="4">
    <source>
        <dbReference type="Proteomes" id="UP000760545"/>
    </source>
</evidence>
<sequence>MKRILQIVGTMDRAGAETMVMSLYRAIDKTEYQFDFVYFTERPCDYDDEILELGGKIYRIPESLASSSIRRTFELYKIIKNNKPFHAVHCHQLFSNAFHLIAAFCAGSKQRIAHSHNTSDVNSKTLHGKLYQKFSRKIINLLSTDFIACGDEAGKFLFPNQQNVVFIPNAVNVQKFINAKPNDTAQHFFKIEGISEKTMVLSQIGRLMPVKNVEFSINFAEYLKLKKIDFHICLVGAGRLENDLKQLVQSKGLEKQISFLGVRSDIEKVLAHSDALLMPSFHEGFPVILVESQTAGIPALISNRISSEVDLNMGLIEFCALESSFDDWYKKLIELTSKPKMDAKARHDILKDKGFDIEVSVKLLEKIYQQHP</sequence>
<dbReference type="PANTHER" id="PTHR12526">
    <property type="entry name" value="GLYCOSYLTRANSFERASE"/>
    <property type="match status" value="1"/>
</dbReference>
<dbReference type="Pfam" id="PF13439">
    <property type="entry name" value="Glyco_transf_4"/>
    <property type="match status" value="1"/>
</dbReference>
<evidence type="ECO:0000313" key="3">
    <source>
        <dbReference type="EMBL" id="NJX15160.1"/>
    </source>
</evidence>
<dbReference type="PANTHER" id="PTHR12526:SF637">
    <property type="entry name" value="GLYCOSYLTRANSFERASE EPSF-RELATED"/>
    <property type="match status" value="1"/>
</dbReference>
<dbReference type="Pfam" id="PF00534">
    <property type="entry name" value="Glycos_transf_1"/>
    <property type="match status" value="1"/>
</dbReference>
<evidence type="ECO:0000259" key="2">
    <source>
        <dbReference type="Pfam" id="PF13439"/>
    </source>
</evidence>
<dbReference type="SUPFAM" id="SSF53756">
    <property type="entry name" value="UDP-Glycosyltransferase/glycogen phosphorylase"/>
    <property type="match status" value="1"/>
</dbReference>